<dbReference type="Proteomes" id="UP000532194">
    <property type="component" value="Unassembled WGS sequence"/>
</dbReference>
<reference evidence="1 2" key="1">
    <citation type="submission" date="2020-02" db="EMBL/GenBank/DDBJ databases">
        <title>Characterization of phylogenetic diversity of novel bifidobacterial species isolated in Czech ZOOs.</title>
        <authorList>
            <person name="Lugli G.A."/>
            <person name="Vera N.B."/>
            <person name="Ventura M."/>
        </authorList>
    </citation>
    <scope>NUCLEOTIDE SEQUENCE [LARGE SCALE GENOMIC DNA]</scope>
    <source>
        <strain evidence="1 2">DSM 109957</strain>
    </source>
</reference>
<proteinExistence type="predicted"/>
<comment type="caution">
    <text evidence="1">The sequence shown here is derived from an EMBL/GenBank/DDBJ whole genome shotgun (WGS) entry which is preliminary data.</text>
</comment>
<dbReference type="EMBL" id="JAAIII010000002">
    <property type="protein sequence ID" value="NMM93608.1"/>
    <property type="molecule type" value="Genomic_DNA"/>
</dbReference>
<evidence type="ECO:0000313" key="2">
    <source>
        <dbReference type="Proteomes" id="UP000532194"/>
    </source>
</evidence>
<accession>A0A7Y0ENL4</accession>
<organism evidence="1 2">
    <name type="scientific">Bifidobacterium oedipodis</name>
    <dbReference type="NCBI Taxonomy" id="2675322"/>
    <lineage>
        <taxon>Bacteria</taxon>
        <taxon>Bacillati</taxon>
        <taxon>Actinomycetota</taxon>
        <taxon>Actinomycetes</taxon>
        <taxon>Bifidobacteriales</taxon>
        <taxon>Bifidobacteriaceae</taxon>
        <taxon>Bifidobacterium</taxon>
    </lineage>
</organism>
<evidence type="ECO:0000313" key="1">
    <source>
        <dbReference type="EMBL" id="NMM93608.1"/>
    </source>
</evidence>
<sequence length="46" mass="5582">MRKYTRFTTIVVLKTLYYVNHSVSFRTRKETFLYPSHLTRHLTCTA</sequence>
<gene>
    <name evidence="1" type="ORF">G1C95_0793</name>
</gene>
<name>A0A7Y0ENL4_9BIFI</name>
<keyword evidence="2" id="KW-1185">Reference proteome</keyword>
<protein>
    <submittedName>
        <fullName evidence="1">Uncharacterized protein</fullName>
    </submittedName>
</protein>
<dbReference type="AlphaFoldDB" id="A0A7Y0ENL4"/>